<dbReference type="InterPro" id="IPR051125">
    <property type="entry name" value="ABC-4/HrtB_transporter"/>
</dbReference>
<dbReference type="Proteomes" id="UP001610063">
    <property type="component" value="Unassembled WGS sequence"/>
</dbReference>
<feature type="transmembrane region" description="Helical" evidence="6">
    <location>
        <begin position="20"/>
        <end position="39"/>
    </location>
</feature>
<evidence type="ECO:0000256" key="6">
    <source>
        <dbReference type="SAM" id="Phobius"/>
    </source>
</evidence>
<evidence type="ECO:0000256" key="3">
    <source>
        <dbReference type="ARBA" id="ARBA00022692"/>
    </source>
</evidence>
<keyword evidence="2" id="KW-1003">Cell membrane</keyword>
<evidence type="ECO:0000256" key="2">
    <source>
        <dbReference type="ARBA" id="ARBA00022475"/>
    </source>
</evidence>
<evidence type="ECO:0000256" key="4">
    <source>
        <dbReference type="ARBA" id="ARBA00022989"/>
    </source>
</evidence>
<dbReference type="Pfam" id="PF02687">
    <property type="entry name" value="FtsX"/>
    <property type="match status" value="1"/>
</dbReference>
<dbReference type="PANTHER" id="PTHR43738:SF2">
    <property type="entry name" value="ABC TRANSPORTER PERMEASE"/>
    <property type="match status" value="1"/>
</dbReference>
<proteinExistence type="predicted"/>
<evidence type="ECO:0000313" key="10">
    <source>
        <dbReference type="Proteomes" id="UP001610063"/>
    </source>
</evidence>
<comment type="subcellular location">
    <subcellularLocation>
        <location evidence="1">Cell membrane</location>
        <topology evidence="1">Multi-pass membrane protein</topology>
    </subcellularLocation>
</comment>
<evidence type="ECO:0000256" key="1">
    <source>
        <dbReference type="ARBA" id="ARBA00004651"/>
    </source>
</evidence>
<evidence type="ECO:0000256" key="5">
    <source>
        <dbReference type="ARBA" id="ARBA00023136"/>
    </source>
</evidence>
<dbReference type="InterPro" id="IPR003838">
    <property type="entry name" value="ABC3_permease_C"/>
</dbReference>
<evidence type="ECO:0000259" key="7">
    <source>
        <dbReference type="Pfam" id="PF02687"/>
    </source>
</evidence>
<dbReference type="Pfam" id="PF12704">
    <property type="entry name" value="MacB_PCD"/>
    <property type="match status" value="1"/>
</dbReference>
<keyword evidence="3 6" id="KW-0812">Transmembrane</keyword>
<evidence type="ECO:0000313" key="9">
    <source>
        <dbReference type="EMBL" id="MFH6984081.1"/>
    </source>
</evidence>
<comment type="caution">
    <text evidence="9">The sequence shown here is derived from an EMBL/GenBank/DDBJ whole genome shotgun (WGS) entry which is preliminary data.</text>
</comment>
<evidence type="ECO:0000259" key="8">
    <source>
        <dbReference type="Pfam" id="PF12704"/>
    </source>
</evidence>
<feature type="transmembrane region" description="Helical" evidence="6">
    <location>
        <begin position="378"/>
        <end position="400"/>
    </location>
</feature>
<organism evidence="9 10">
    <name type="scientific">Marinoscillum luteum</name>
    <dbReference type="NCBI Taxonomy" id="861051"/>
    <lineage>
        <taxon>Bacteria</taxon>
        <taxon>Pseudomonadati</taxon>
        <taxon>Bacteroidota</taxon>
        <taxon>Cytophagia</taxon>
        <taxon>Cytophagales</taxon>
        <taxon>Reichenbachiellaceae</taxon>
        <taxon>Marinoscillum</taxon>
    </lineage>
</organism>
<dbReference type="PANTHER" id="PTHR43738">
    <property type="entry name" value="ABC TRANSPORTER, MEMBRANE PROTEIN"/>
    <property type="match status" value="1"/>
</dbReference>
<dbReference type="RefSeq" id="WP_395417506.1">
    <property type="nucleotide sequence ID" value="NZ_JBIPKE010000017.1"/>
</dbReference>
<gene>
    <name evidence="9" type="ORF">ACHKAR_11565</name>
</gene>
<feature type="domain" description="MacB-like periplasmic core" evidence="8">
    <location>
        <begin position="18"/>
        <end position="183"/>
    </location>
</feature>
<dbReference type="InterPro" id="IPR025857">
    <property type="entry name" value="MacB_PCD"/>
</dbReference>
<sequence length="411" mass="44692">MNIPYLSLRSILAKPLSSFLSWLLLAFGVTVVLLILLVSKELENEISKNTKGVDLVIGAKGSPLQLILANIFHVDFPTGNINLKEAVEVSHSRYIGEVIPLSLGDSYAGYRIVGTTDAYAALYGAELTMGEWFHEPMQVVVGALAAEKLNLRLGDTFESQHGLSEDGEAHESEPFVVAGIMSLSNTVLDKLILTGVASIWQVHGHEEVHELHEEDSLVSIDHWGLTVTQEQYEEEQITALLVKYRSPMGAVMLPRAINGESSMQAASPAFETARLFNIIGVGIQVLNILGVMIIAISAVSVFIALLNSLKDRKYDIAIMRSMGATRSQILLHILFEGLMITFVGAISGLLIAHGVVYAMASSLEGINPRTFYFINEEWIVLFGCLLIGLLASVIPAVLAYKTDISETLAKG</sequence>
<feature type="transmembrane region" description="Helical" evidence="6">
    <location>
        <begin position="329"/>
        <end position="358"/>
    </location>
</feature>
<name>A0ABW7N9Q3_9BACT</name>
<keyword evidence="10" id="KW-1185">Reference proteome</keyword>
<protein>
    <submittedName>
        <fullName evidence="9">ABC transporter permease</fullName>
    </submittedName>
</protein>
<reference evidence="9 10" key="1">
    <citation type="journal article" date="2013" name="Int. J. Syst. Evol. Microbiol.">
        <title>Marinoscillum luteum sp. nov., isolated from marine sediment.</title>
        <authorList>
            <person name="Cha I.T."/>
            <person name="Park S.J."/>
            <person name="Kim S.J."/>
            <person name="Kim J.G."/>
            <person name="Jung M.Y."/>
            <person name="Shin K.S."/>
            <person name="Kwon K.K."/>
            <person name="Yang S.H."/>
            <person name="Seo Y.S."/>
            <person name="Rhee S.K."/>
        </authorList>
    </citation>
    <scope>NUCLEOTIDE SEQUENCE [LARGE SCALE GENOMIC DNA]</scope>
    <source>
        <strain evidence="9 10">KCTC 23939</strain>
    </source>
</reference>
<keyword evidence="5 6" id="KW-0472">Membrane</keyword>
<feature type="transmembrane region" description="Helical" evidence="6">
    <location>
        <begin position="285"/>
        <end position="309"/>
    </location>
</feature>
<keyword evidence="4 6" id="KW-1133">Transmembrane helix</keyword>
<feature type="domain" description="ABC3 transporter permease C-terminal" evidence="7">
    <location>
        <begin position="288"/>
        <end position="402"/>
    </location>
</feature>
<dbReference type="EMBL" id="JBIPKE010000017">
    <property type="protein sequence ID" value="MFH6984081.1"/>
    <property type="molecule type" value="Genomic_DNA"/>
</dbReference>
<accession>A0ABW7N9Q3</accession>